<dbReference type="OrthoDB" id="9807414at2"/>
<organism evidence="2 3">
    <name type="scientific">Paracoccus hibiscisoli</name>
    <dbReference type="NCBI Taxonomy" id="2023261"/>
    <lineage>
        <taxon>Bacteria</taxon>
        <taxon>Pseudomonadati</taxon>
        <taxon>Pseudomonadota</taxon>
        <taxon>Alphaproteobacteria</taxon>
        <taxon>Rhodobacterales</taxon>
        <taxon>Paracoccaceae</taxon>
        <taxon>Paracoccus</taxon>
    </lineage>
</organism>
<dbReference type="RefSeq" id="WP_136854979.1">
    <property type="nucleotide sequence ID" value="NZ_SUNH01000003.1"/>
</dbReference>
<feature type="domain" description="Glycosyl transferase family 1" evidence="1">
    <location>
        <begin position="357"/>
        <end position="475"/>
    </location>
</feature>
<comment type="caution">
    <text evidence="2">The sequence shown here is derived from an EMBL/GenBank/DDBJ whole genome shotgun (WGS) entry which is preliminary data.</text>
</comment>
<name>A0A4U0QYG5_9RHOB</name>
<dbReference type="EMBL" id="SUNH01000003">
    <property type="protein sequence ID" value="TJZ87375.1"/>
    <property type="molecule type" value="Genomic_DNA"/>
</dbReference>
<dbReference type="PANTHER" id="PTHR12526">
    <property type="entry name" value="GLYCOSYLTRANSFERASE"/>
    <property type="match status" value="1"/>
</dbReference>
<evidence type="ECO:0000313" key="2">
    <source>
        <dbReference type="EMBL" id="TJZ87375.1"/>
    </source>
</evidence>
<dbReference type="AlphaFoldDB" id="A0A4U0QYG5"/>
<dbReference type="Proteomes" id="UP000306223">
    <property type="component" value="Unassembled WGS sequence"/>
</dbReference>
<keyword evidence="3" id="KW-1185">Reference proteome</keyword>
<dbReference type="Gene3D" id="3.40.50.2000">
    <property type="entry name" value="Glycogen Phosphorylase B"/>
    <property type="match status" value="2"/>
</dbReference>
<dbReference type="InterPro" id="IPR001296">
    <property type="entry name" value="Glyco_trans_1"/>
</dbReference>
<proteinExistence type="predicted"/>
<sequence>MSDLASQKPADPALAAHVAASIAEARGIYRTLFPTRRLHYVLSMGHDPVWSRPEVTEGPHLPRPQDLGADYLGTITCPSPHPDAPEVTIRLAIPRPPTPGELRQTDAPWRPIRRLDWLFRASPLAYEQMRYGAEMLRKRRADRQADRVAMPLGRGSALIGTPRPPASDKRPAILIGMHWLEMGGAEKLGFDTVRWALAAGLRVFVVASIPSIQRLADRLPDHPDVTFIRLDRYLPHALWPRYVERLALAENIRAVHIHHCTPLYDSLPMLRMHLPWVQTIDSTHIIEYANGGYPRISGVWSNYLDMQHVISRELVDYMQGTFHAPAGQVVLGRMLDRDDTAASLPPLRLTAGQKTLHVSFIGRLYYQKRPVVVVECLRALDAWATRNGVTLSATIVGEGPFEATLVALLRLHGLSGKVAMLPGKTDIPALLGRSDILLLPSNNEGLALVCYEAVAHGCIPISTRVGSQDEVLPEGLLVPLAPRATVRQTVAAVDAMWRDADLLARHKDGLQQAWTRLSADPTAEEVLTPVYRRIAEGTRA</sequence>
<dbReference type="Pfam" id="PF00534">
    <property type="entry name" value="Glycos_transf_1"/>
    <property type="match status" value="1"/>
</dbReference>
<keyword evidence="2" id="KW-0808">Transferase</keyword>
<evidence type="ECO:0000259" key="1">
    <source>
        <dbReference type="Pfam" id="PF00534"/>
    </source>
</evidence>
<evidence type="ECO:0000313" key="3">
    <source>
        <dbReference type="Proteomes" id="UP000306223"/>
    </source>
</evidence>
<reference evidence="2 3" key="1">
    <citation type="submission" date="2019-04" db="EMBL/GenBank/DDBJ databases">
        <authorList>
            <person name="Li J."/>
        </authorList>
    </citation>
    <scope>NUCLEOTIDE SEQUENCE [LARGE SCALE GENOMIC DNA]</scope>
    <source>
        <strain evidence="2 3">CCTCC AB2016182</strain>
    </source>
</reference>
<protein>
    <submittedName>
        <fullName evidence="2">Glycosyltransferase family 4 protein</fullName>
    </submittedName>
</protein>
<gene>
    <name evidence="2" type="ORF">FA740_01340</name>
</gene>
<dbReference type="GO" id="GO:0016757">
    <property type="term" value="F:glycosyltransferase activity"/>
    <property type="evidence" value="ECO:0007669"/>
    <property type="project" value="InterPro"/>
</dbReference>
<dbReference type="SUPFAM" id="SSF53756">
    <property type="entry name" value="UDP-Glycosyltransferase/glycogen phosphorylase"/>
    <property type="match status" value="1"/>
</dbReference>
<accession>A0A4U0QYG5</accession>